<evidence type="ECO:0000256" key="1">
    <source>
        <dbReference type="ARBA" id="ARBA00004571"/>
    </source>
</evidence>
<dbReference type="InterPro" id="IPR027385">
    <property type="entry name" value="Beta-barrel_OMP"/>
</dbReference>
<organism evidence="8 9">
    <name type="scientific">Ignatzschineria larvae DSM 13226</name>
    <dbReference type="NCBI Taxonomy" id="1111732"/>
    <lineage>
        <taxon>Bacteria</taxon>
        <taxon>Pseudomonadati</taxon>
        <taxon>Pseudomonadota</taxon>
        <taxon>Gammaproteobacteria</taxon>
        <taxon>Cardiobacteriales</taxon>
        <taxon>Ignatzschineriaceae</taxon>
        <taxon>Ignatzschineria</taxon>
    </lineage>
</organism>
<keyword evidence="4 6" id="KW-0732">Signal</keyword>
<evidence type="ECO:0000256" key="5">
    <source>
        <dbReference type="ARBA" id="ARBA00023136"/>
    </source>
</evidence>
<keyword evidence="5" id="KW-0472">Membrane</keyword>
<protein>
    <submittedName>
        <fullName evidence="8">Outer membrane beta-barrel protein</fullName>
    </submittedName>
</protein>
<dbReference type="PANTHER" id="PTHR35892:SF2">
    <property type="entry name" value="OUTER MEMBRANE PROTEIN PAGN"/>
    <property type="match status" value="1"/>
</dbReference>
<keyword evidence="3" id="KW-0812">Transmembrane</keyword>
<name>A0ABZ3C1D0_9GAMM</name>
<dbReference type="EMBL" id="CP150637">
    <property type="protein sequence ID" value="WZW87830.1"/>
    <property type="molecule type" value="Genomic_DNA"/>
</dbReference>
<evidence type="ECO:0000256" key="3">
    <source>
        <dbReference type="ARBA" id="ARBA00022692"/>
    </source>
</evidence>
<comment type="subcellular location">
    <subcellularLocation>
        <location evidence="1">Cell outer membrane</location>
        <topology evidence="1">Multi-pass membrane protein</topology>
    </subcellularLocation>
</comment>
<feature type="domain" description="Outer membrane protein beta-barrel" evidence="7">
    <location>
        <begin position="9"/>
        <end position="212"/>
    </location>
</feature>
<dbReference type="PANTHER" id="PTHR35892">
    <property type="entry name" value="OUTER MEMBRANE PROTEIN PAGN-RELATED"/>
    <property type="match status" value="1"/>
</dbReference>
<keyword evidence="2" id="KW-1134">Transmembrane beta strand</keyword>
<proteinExistence type="predicted"/>
<gene>
    <name evidence="8" type="ORF">WMO13_00175</name>
</gene>
<dbReference type="Gene3D" id="2.40.160.20">
    <property type="match status" value="1"/>
</dbReference>
<feature type="chain" id="PRO_5046646134" evidence="6">
    <location>
        <begin position="22"/>
        <end position="214"/>
    </location>
</feature>
<dbReference type="InterPro" id="IPR011250">
    <property type="entry name" value="OMP/PagP_B-barrel"/>
</dbReference>
<dbReference type="Proteomes" id="UP001449178">
    <property type="component" value="Chromosome"/>
</dbReference>
<evidence type="ECO:0000256" key="6">
    <source>
        <dbReference type="SAM" id="SignalP"/>
    </source>
</evidence>
<dbReference type="InterPro" id="IPR051723">
    <property type="entry name" value="Bact_OM_Invasion-Related"/>
</dbReference>
<dbReference type="SUPFAM" id="SSF56925">
    <property type="entry name" value="OMPA-like"/>
    <property type="match status" value="1"/>
</dbReference>
<evidence type="ECO:0000259" key="7">
    <source>
        <dbReference type="Pfam" id="PF13505"/>
    </source>
</evidence>
<feature type="signal peptide" evidence="6">
    <location>
        <begin position="1"/>
        <end position="21"/>
    </location>
</feature>
<evidence type="ECO:0000256" key="4">
    <source>
        <dbReference type="ARBA" id="ARBA00022729"/>
    </source>
</evidence>
<evidence type="ECO:0000256" key="2">
    <source>
        <dbReference type="ARBA" id="ARBA00022452"/>
    </source>
</evidence>
<reference evidence="8 9" key="1">
    <citation type="submission" date="2024-03" db="EMBL/GenBank/DDBJ databases">
        <title>Complete Genome Sequence and Annotation of Ignatzschineria larvae DSM 13226.</title>
        <authorList>
            <person name="Cantrell E."/>
            <person name="Burcham Z.M."/>
        </authorList>
    </citation>
    <scope>NUCLEOTIDE SEQUENCE [LARGE SCALE GENOMIC DNA]</scope>
    <source>
        <strain evidence="8 9">DSM 13226</strain>
    </source>
</reference>
<dbReference type="Pfam" id="PF13505">
    <property type="entry name" value="OMP_b-brl"/>
    <property type="match status" value="1"/>
</dbReference>
<keyword evidence="9" id="KW-1185">Reference proteome</keyword>
<evidence type="ECO:0000313" key="9">
    <source>
        <dbReference type="Proteomes" id="UP001449178"/>
    </source>
</evidence>
<sequence length="214" mass="23925">MKKRALALSLTLMGLGSMAIAQDFNQYLSAKAVLNHTNSKLDATEDGETDTYSKSKNVGGLRLAYGLILPINDAIIRTELEYGYNGNVKLSYQDDQFETKSQSLMANIYYDFDTKSNLVPYAGIGLGYGRLKNTLSLPKDENYHETKSKGNFAWNVTVGATYTVSDTVSFDISYRYADYGKVTHTFNSTSLVDKGSIKLRGNEFNFGIRYRFPE</sequence>
<dbReference type="RefSeq" id="WP_026878764.1">
    <property type="nucleotide sequence ID" value="NZ_AZOD01000013.1"/>
</dbReference>
<evidence type="ECO:0000313" key="8">
    <source>
        <dbReference type="EMBL" id="WZW87830.1"/>
    </source>
</evidence>
<accession>A0ABZ3C1D0</accession>